<gene>
    <name evidence="2" type="ORF">FDP41_008190</name>
</gene>
<feature type="transmembrane region" description="Helical" evidence="1">
    <location>
        <begin position="14"/>
        <end position="34"/>
    </location>
</feature>
<keyword evidence="1" id="KW-0472">Membrane</keyword>
<accession>A0A6A5BFS6</accession>
<dbReference type="VEuPathDB" id="AmoebaDB:FDP41_008190"/>
<dbReference type="VEuPathDB" id="AmoebaDB:NfTy_091500"/>
<dbReference type="GeneID" id="68115408"/>
<dbReference type="RefSeq" id="XP_044558199.1">
    <property type="nucleotide sequence ID" value="XM_044712017.1"/>
</dbReference>
<keyword evidence="3" id="KW-1185">Reference proteome</keyword>
<organism evidence="2 3">
    <name type="scientific">Naegleria fowleri</name>
    <name type="common">Brain eating amoeba</name>
    <dbReference type="NCBI Taxonomy" id="5763"/>
    <lineage>
        <taxon>Eukaryota</taxon>
        <taxon>Discoba</taxon>
        <taxon>Heterolobosea</taxon>
        <taxon>Tetramitia</taxon>
        <taxon>Eutetramitia</taxon>
        <taxon>Vahlkampfiidae</taxon>
        <taxon>Naegleria</taxon>
    </lineage>
</organism>
<keyword evidence="1" id="KW-0812">Transmembrane</keyword>
<dbReference type="EMBL" id="VFQX01000060">
    <property type="protein sequence ID" value="KAF0973486.1"/>
    <property type="molecule type" value="Genomic_DNA"/>
</dbReference>
<dbReference type="OrthoDB" id="10473269at2759"/>
<keyword evidence="1" id="KW-1133">Transmembrane helix</keyword>
<proteinExistence type="predicted"/>
<evidence type="ECO:0000313" key="3">
    <source>
        <dbReference type="Proteomes" id="UP000444721"/>
    </source>
</evidence>
<sequence>MNLKKTFFVQRRNYLYLIEPMIATAMLSAFSVVYRKFKHSILIQLEDIEIDLIIFNRVTAVLKSIIRKESRSTNPFESNIFKSSLPMSHEELISEMIEKDKEAYPSLKLEIEVKQTPLDEFMKCLDVIAYHPKTGKRISQKVILSLHPQLTLNIDDLNIDLIENSLPTTTDESEPMKE</sequence>
<dbReference type="AlphaFoldDB" id="A0A6A5BFS6"/>
<comment type="caution">
    <text evidence="2">The sequence shown here is derived from an EMBL/GenBank/DDBJ whole genome shotgun (WGS) entry which is preliminary data.</text>
</comment>
<evidence type="ECO:0000313" key="2">
    <source>
        <dbReference type="EMBL" id="KAF0973486.1"/>
    </source>
</evidence>
<dbReference type="Proteomes" id="UP000444721">
    <property type="component" value="Unassembled WGS sequence"/>
</dbReference>
<evidence type="ECO:0000256" key="1">
    <source>
        <dbReference type="SAM" id="Phobius"/>
    </source>
</evidence>
<reference evidence="2 3" key="1">
    <citation type="journal article" date="2019" name="Sci. Rep.">
        <title>Nanopore sequencing improves the draft genome of the human pathogenic amoeba Naegleria fowleri.</title>
        <authorList>
            <person name="Liechti N."/>
            <person name="Schurch N."/>
            <person name="Bruggmann R."/>
            <person name="Wittwer M."/>
        </authorList>
    </citation>
    <scope>NUCLEOTIDE SEQUENCE [LARGE SCALE GENOMIC DNA]</scope>
    <source>
        <strain evidence="2 3">ATCC 30894</strain>
    </source>
</reference>
<dbReference type="VEuPathDB" id="AmoebaDB:NF0003490"/>
<protein>
    <submittedName>
        <fullName evidence="2">Uncharacterized protein</fullName>
    </submittedName>
</protein>
<name>A0A6A5BFS6_NAEFO</name>